<dbReference type="Pfam" id="PF13191">
    <property type="entry name" value="AAA_16"/>
    <property type="match status" value="1"/>
</dbReference>
<dbReference type="SUPFAM" id="SSF48452">
    <property type="entry name" value="TPR-like"/>
    <property type="match status" value="2"/>
</dbReference>
<name>A0A1U9ZZD3_9ACTN</name>
<dbReference type="InterPro" id="IPR027417">
    <property type="entry name" value="P-loop_NTPase"/>
</dbReference>
<organism evidence="3 4">
    <name type="scientific">[Actinomadura] parvosata subsp. kistnae</name>
    <dbReference type="NCBI Taxonomy" id="1909395"/>
    <lineage>
        <taxon>Bacteria</taxon>
        <taxon>Bacillati</taxon>
        <taxon>Actinomycetota</taxon>
        <taxon>Actinomycetes</taxon>
        <taxon>Streptosporangiales</taxon>
        <taxon>Streptosporangiaceae</taxon>
        <taxon>Nonomuraea</taxon>
    </lineage>
</organism>
<accession>A0A1U9ZZD3</accession>
<dbReference type="Gene3D" id="1.25.40.10">
    <property type="entry name" value="Tetratricopeptide repeat domain"/>
    <property type="match status" value="2"/>
</dbReference>
<evidence type="ECO:0000256" key="1">
    <source>
        <dbReference type="SAM" id="Phobius"/>
    </source>
</evidence>
<feature type="transmembrane region" description="Helical" evidence="1">
    <location>
        <begin position="36"/>
        <end position="58"/>
    </location>
</feature>
<feature type="transmembrane region" description="Helical" evidence="1">
    <location>
        <begin position="6"/>
        <end position="24"/>
    </location>
</feature>
<feature type="domain" description="Orc1-like AAA ATPase" evidence="2">
    <location>
        <begin position="106"/>
        <end position="227"/>
    </location>
</feature>
<dbReference type="OrthoDB" id="4349880at2"/>
<dbReference type="InterPro" id="IPR041664">
    <property type="entry name" value="AAA_16"/>
</dbReference>
<keyword evidence="1" id="KW-0472">Membrane</keyword>
<protein>
    <recommendedName>
        <fullName evidence="2">Orc1-like AAA ATPase domain-containing protein</fullName>
    </recommendedName>
</protein>
<keyword evidence="1" id="KW-0812">Transmembrane</keyword>
<evidence type="ECO:0000259" key="2">
    <source>
        <dbReference type="Pfam" id="PF13191"/>
    </source>
</evidence>
<dbReference type="InterPro" id="IPR011990">
    <property type="entry name" value="TPR-like_helical_dom_sf"/>
</dbReference>
<keyword evidence="1" id="KW-1133">Transmembrane helix</keyword>
<dbReference type="RefSeq" id="WP_080039482.1">
    <property type="nucleotide sequence ID" value="NZ_CP017717.1"/>
</dbReference>
<gene>
    <name evidence="3" type="ORF">BKM31_19195</name>
</gene>
<sequence length="895" mass="98956">MVRGVWFAGFVVTVVGLTFLAVWWQGENKTNAKPLGWLELFSWISGTLGLPVAIIAIVSERRAARKERPPVRVPLGRRRRVSAARVIGEGVPAGRNEAAQPAWHNRDKERGRLMQKLVKEPGDVVVVHGDRGVGKSRLVAEVLKALPEKWRKAHGEAGPEIRRYPAGPDALPLLDSLIADLGKLLGEQAEAREALDLRATSLDRLKAGLEALGTTPVVIVIEQVEHLLDPVGEFHDAELAEALDIIATDASSHRVTVLLVTRVVPRTPIPRTRPASHALRVGPLSSWHFGKYLNEIDKDRRGLKRAVGRHRGRLRGDLRLAELAYQVLDLPEWDARKLGAALRETANVSQFLTGLLLENAGPLGRGVLEALDAFGTPVDAADVCELLQKPPDKVGAALKALADAGIVWRTAAGQYHLPPGSDDWSIDTRPEAERPDAAGRSKFFREAAAQLKTHFVKSPATIADLRYDFAELRAYMRAGRFTWAYDSLQTLDETLRDRWNAAVLLLDQREALRKQPLDEDDAMANENALGDLYASRGDFEQAARAYGNALARAEQQGDLYHRTLIRANLAGAYWWNGNAQHARIYYELVLDDCEKLAREHDGLAMVRLGALEGLANCEHFWGRYDPALELAGKALRRPGDPRYPGTDEAWAFAAGRSAVLTMRMARWNTELGRRKAADELVALAGRKAEESGQEWTRTAYHNGLAEIWLLRGDYEQARIEADKALELALRYGDPTALPRARTVLCAAHLLKGRGDLDEAARQIRALRYRPDGALVVQALRGLVALALGEPDGGRDASQIFEDLRDETARRLRDDPQDVTALDYQGFALCGLLLNTDAPLKDAVGAFEQARARTTLPTPNLDTHFRRLLERLDRCASRPGRLRPVIEILSAAQPLV</sequence>
<dbReference type="Gene3D" id="3.40.50.300">
    <property type="entry name" value="P-loop containing nucleotide triphosphate hydrolases"/>
    <property type="match status" value="1"/>
</dbReference>
<proteinExistence type="predicted"/>
<dbReference type="EMBL" id="CP017717">
    <property type="protein sequence ID" value="AQZ63305.1"/>
    <property type="molecule type" value="Genomic_DNA"/>
</dbReference>
<evidence type="ECO:0000313" key="3">
    <source>
        <dbReference type="EMBL" id="AQZ63305.1"/>
    </source>
</evidence>
<dbReference type="AlphaFoldDB" id="A0A1U9ZZD3"/>
<dbReference type="SUPFAM" id="SSF52540">
    <property type="entry name" value="P-loop containing nucleoside triphosphate hydrolases"/>
    <property type="match status" value="1"/>
</dbReference>
<keyword evidence="4" id="KW-1185">Reference proteome</keyword>
<dbReference type="Proteomes" id="UP000190797">
    <property type="component" value="Chromosome"/>
</dbReference>
<dbReference type="KEGG" id="noa:BKM31_19195"/>
<evidence type="ECO:0000313" key="4">
    <source>
        <dbReference type="Proteomes" id="UP000190797"/>
    </source>
</evidence>
<reference evidence="4" key="1">
    <citation type="journal article" date="2017" name="Med. Chem. Commun.">
        <title>Nonomuraea sp. ATCC 55076 harbours the largest actinomycete chromosome to date and the kistamicin biosynthetic gene cluster.</title>
        <authorList>
            <person name="Nazari B."/>
            <person name="Forneris C.C."/>
            <person name="Gibson M.I."/>
            <person name="Moon K."/>
            <person name="Schramma K.R."/>
            <person name="Seyedsayamdost M.R."/>
        </authorList>
    </citation>
    <scope>NUCLEOTIDE SEQUENCE [LARGE SCALE GENOMIC DNA]</scope>
    <source>
        <strain evidence="4">ATCC 55076</strain>
    </source>
</reference>